<keyword evidence="1" id="KW-0489">Methyltransferase</keyword>
<protein>
    <recommendedName>
        <fullName evidence="4">O-methyltransferase C-terminal domain-containing protein</fullName>
    </recommendedName>
</protein>
<comment type="caution">
    <text evidence="5">The sequence shown here is derived from an EMBL/GenBank/DDBJ whole genome shotgun (WGS) entry which is preliminary data.</text>
</comment>
<dbReference type="Gene3D" id="1.10.10.10">
    <property type="entry name" value="Winged helix-like DNA-binding domain superfamily/Winged helix DNA-binding domain"/>
    <property type="match status" value="1"/>
</dbReference>
<gene>
    <name evidence="5" type="ORF">SLS59_007574</name>
</gene>
<dbReference type="Pfam" id="PF00891">
    <property type="entry name" value="Methyltransf_2"/>
    <property type="match status" value="1"/>
</dbReference>
<sequence length="393" mass="44633">MESTLNALEVATVVAQKEELSEEWRVRLLTAASGLVTALQKPVETLMNEALWMGRFMAMRVLHELSIFNYITVRGRVTSRELAELSKADQALLERFLRVMTASGYVAELGEFTYGPNQLTKALTDRHMKGMVECIFDGGMETMAKIPVYLAKTGYKNPNDQADGPLQYRYDAQGQDLFQILVARPNLLSAFSAFFEGDRGSRPDWVDWFPVKERLLDDPQRVIELEGPLYVDVAGGRGHDLLSFKTKFAAYPGRYYLFDLPHIVEDRTLDLGDRVERVGFNFFQDRVIPNSRLYFMKFILHDWSDEKSLIILKNITANMKRGYSQLVIEEFILPPTGASLLPTLFDMQMITFLAAMERTEKHWRALLDKAGLVVEGFHLPPGDGTGIIVTSLK</sequence>
<dbReference type="PANTHER" id="PTHR43712">
    <property type="entry name" value="PUTATIVE (AFU_ORTHOLOGUE AFUA_4G14580)-RELATED"/>
    <property type="match status" value="1"/>
</dbReference>
<feature type="domain" description="O-methyltransferase C-terminal" evidence="4">
    <location>
        <begin position="230"/>
        <end position="371"/>
    </location>
</feature>
<dbReference type="Gene3D" id="3.40.50.150">
    <property type="entry name" value="Vaccinia Virus protein VP39"/>
    <property type="match status" value="1"/>
</dbReference>
<dbReference type="PROSITE" id="PS51683">
    <property type="entry name" value="SAM_OMT_II"/>
    <property type="match status" value="1"/>
</dbReference>
<evidence type="ECO:0000259" key="4">
    <source>
        <dbReference type="Pfam" id="PF00891"/>
    </source>
</evidence>
<keyword evidence="2" id="KW-0808">Transferase</keyword>
<evidence type="ECO:0000256" key="3">
    <source>
        <dbReference type="ARBA" id="ARBA00022691"/>
    </source>
</evidence>
<dbReference type="PIRSF" id="PIRSF005739">
    <property type="entry name" value="O-mtase"/>
    <property type="match status" value="1"/>
</dbReference>
<proteinExistence type="predicted"/>
<dbReference type="InterPro" id="IPR016461">
    <property type="entry name" value="COMT-like"/>
</dbReference>
<keyword evidence="3" id="KW-0949">S-adenosyl-L-methionine</keyword>
<dbReference type="PANTHER" id="PTHR43712:SF1">
    <property type="entry name" value="HYPOTHETICAL O-METHYLTRANSFERASE (EUROFUNG)-RELATED"/>
    <property type="match status" value="1"/>
</dbReference>
<dbReference type="InterPro" id="IPR001077">
    <property type="entry name" value="COMT_C"/>
</dbReference>
<dbReference type="SUPFAM" id="SSF53335">
    <property type="entry name" value="S-adenosyl-L-methionine-dependent methyltransferases"/>
    <property type="match status" value="1"/>
</dbReference>
<name>A0ABR3QXU5_9PLEO</name>
<dbReference type="InterPro" id="IPR036388">
    <property type="entry name" value="WH-like_DNA-bd_sf"/>
</dbReference>
<dbReference type="SUPFAM" id="SSF46785">
    <property type="entry name" value="Winged helix' DNA-binding domain"/>
    <property type="match status" value="1"/>
</dbReference>
<evidence type="ECO:0000256" key="2">
    <source>
        <dbReference type="ARBA" id="ARBA00022679"/>
    </source>
</evidence>
<organism evidence="5 6">
    <name type="scientific">Nothophoma quercina</name>
    <dbReference type="NCBI Taxonomy" id="749835"/>
    <lineage>
        <taxon>Eukaryota</taxon>
        <taxon>Fungi</taxon>
        <taxon>Dikarya</taxon>
        <taxon>Ascomycota</taxon>
        <taxon>Pezizomycotina</taxon>
        <taxon>Dothideomycetes</taxon>
        <taxon>Pleosporomycetidae</taxon>
        <taxon>Pleosporales</taxon>
        <taxon>Pleosporineae</taxon>
        <taxon>Didymellaceae</taxon>
        <taxon>Nothophoma</taxon>
    </lineage>
</organism>
<dbReference type="InterPro" id="IPR029063">
    <property type="entry name" value="SAM-dependent_MTases_sf"/>
</dbReference>
<reference evidence="5 6" key="1">
    <citation type="submission" date="2024-02" db="EMBL/GenBank/DDBJ databases">
        <title>De novo assembly and annotation of 12 fungi associated with fruit tree decline syndrome in Ontario, Canada.</title>
        <authorList>
            <person name="Sulman M."/>
            <person name="Ellouze W."/>
            <person name="Ilyukhin E."/>
        </authorList>
    </citation>
    <scope>NUCLEOTIDE SEQUENCE [LARGE SCALE GENOMIC DNA]</scope>
    <source>
        <strain evidence="5 6">M97-236</strain>
    </source>
</reference>
<evidence type="ECO:0000313" key="5">
    <source>
        <dbReference type="EMBL" id="KAL1596833.1"/>
    </source>
</evidence>
<dbReference type="Proteomes" id="UP001521222">
    <property type="component" value="Unassembled WGS sequence"/>
</dbReference>
<dbReference type="InterPro" id="IPR036390">
    <property type="entry name" value="WH_DNA-bd_sf"/>
</dbReference>
<evidence type="ECO:0000256" key="1">
    <source>
        <dbReference type="ARBA" id="ARBA00022603"/>
    </source>
</evidence>
<keyword evidence="6" id="KW-1185">Reference proteome</keyword>
<evidence type="ECO:0000313" key="6">
    <source>
        <dbReference type="Proteomes" id="UP001521222"/>
    </source>
</evidence>
<dbReference type="EMBL" id="JAKIXB020000027">
    <property type="protein sequence ID" value="KAL1596833.1"/>
    <property type="molecule type" value="Genomic_DNA"/>
</dbReference>
<accession>A0ABR3QXU5</accession>